<evidence type="ECO:0000256" key="9">
    <source>
        <dbReference type="PIRNR" id="PIRNR037707"/>
    </source>
</evidence>
<evidence type="ECO:0000256" key="1">
    <source>
        <dbReference type="ARBA" id="ARBA00004572"/>
    </source>
</evidence>
<dbReference type="GO" id="GO:0030943">
    <property type="term" value="F:mitochondrion targeting sequence binding"/>
    <property type="evidence" value="ECO:0007669"/>
    <property type="project" value="TreeGrafter"/>
</dbReference>
<dbReference type="PANTHER" id="PTHR12430:SF1">
    <property type="entry name" value="TOMM20-LIKE PROTEIN 1"/>
    <property type="match status" value="1"/>
</dbReference>
<dbReference type="GO" id="GO:0006605">
    <property type="term" value="P:protein targeting"/>
    <property type="evidence" value="ECO:0007669"/>
    <property type="project" value="InterPro"/>
</dbReference>
<evidence type="ECO:0000256" key="5">
    <source>
        <dbReference type="ARBA" id="ARBA00022989"/>
    </source>
</evidence>
<dbReference type="PRINTS" id="PR01989">
    <property type="entry name" value="EUOM20RECPTR"/>
</dbReference>
<dbReference type="GO" id="GO:0006886">
    <property type="term" value="P:intracellular protein transport"/>
    <property type="evidence" value="ECO:0007669"/>
    <property type="project" value="InterPro"/>
</dbReference>
<evidence type="ECO:0000256" key="8">
    <source>
        <dbReference type="ARBA" id="ARBA00071254"/>
    </source>
</evidence>
<keyword evidence="11" id="KW-1185">Reference proteome</keyword>
<dbReference type="SUPFAM" id="SSF47157">
    <property type="entry name" value="Mitochondrial import receptor subunit Tom20"/>
    <property type="match status" value="1"/>
</dbReference>
<sequence length="148" mass="17399">MERWAWRALPWLVAGACGLAVLGYCLYFDHRRRSAPDFKRRLREKRRKECEKAKKRDAELCEMKDTAKLQEFFLEEIQLGQEWLARGEHNKSIEHLANAIAVCTHPNQLMHVLKHTLPPHIFEMLLHNIPYAVQRLETALSDQDPTVE</sequence>
<evidence type="ECO:0000256" key="7">
    <source>
        <dbReference type="ARBA" id="ARBA00023136"/>
    </source>
</evidence>
<dbReference type="GO" id="GO:0008320">
    <property type="term" value="F:protein transmembrane transporter activity"/>
    <property type="evidence" value="ECO:0007669"/>
    <property type="project" value="TreeGrafter"/>
</dbReference>
<dbReference type="GO" id="GO:0005742">
    <property type="term" value="C:mitochondrial outer membrane translocase complex"/>
    <property type="evidence" value="ECO:0007669"/>
    <property type="project" value="UniProtKB-UniRule"/>
</dbReference>
<dbReference type="AlphaFoldDB" id="A0AA35NX52"/>
<keyword evidence="4 9" id="KW-1000">Mitochondrion outer membrane</keyword>
<protein>
    <recommendedName>
        <fullName evidence="8">TOMM20-like protein 1</fullName>
    </recommendedName>
</protein>
<evidence type="ECO:0000313" key="11">
    <source>
        <dbReference type="Proteomes" id="UP001178461"/>
    </source>
</evidence>
<dbReference type="GO" id="GO:0030150">
    <property type="term" value="P:protein import into mitochondrial matrix"/>
    <property type="evidence" value="ECO:0007669"/>
    <property type="project" value="TreeGrafter"/>
</dbReference>
<keyword evidence="6 9" id="KW-0496">Mitochondrion</keyword>
<keyword evidence="7 9" id="KW-0472">Membrane</keyword>
<evidence type="ECO:0000256" key="3">
    <source>
        <dbReference type="ARBA" id="ARBA00022692"/>
    </source>
</evidence>
<dbReference type="Gene3D" id="1.20.960.10">
    <property type="entry name" value="Mitochondrial outer membrane translocase complex, subunit Tom20 domain"/>
    <property type="match status" value="1"/>
</dbReference>
<comment type="similarity">
    <text evidence="2 9">Belongs to the Tom20 family.</text>
</comment>
<dbReference type="InterPro" id="IPR023392">
    <property type="entry name" value="Tom20_dom_sf"/>
</dbReference>
<gene>
    <name evidence="10" type="ORF">PODLI_1B027104</name>
</gene>
<evidence type="ECO:0000256" key="4">
    <source>
        <dbReference type="ARBA" id="ARBA00022787"/>
    </source>
</evidence>
<organism evidence="10 11">
    <name type="scientific">Podarcis lilfordi</name>
    <name type="common">Lilford's wall lizard</name>
    <dbReference type="NCBI Taxonomy" id="74358"/>
    <lineage>
        <taxon>Eukaryota</taxon>
        <taxon>Metazoa</taxon>
        <taxon>Chordata</taxon>
        <taxon>Craniata</taxon>
        <taxon>Vertebrata</taxon>
        <taxon>Euteleostomi</taxon>
        <taxon>Lepidosauria</taxon>
        <taxon>Squamata</taxon>
        <taxon>Bifurcata</taxon>
        <taxon>Unidentata</taxon>
        <taxon>Episquamata</taxon>
        <taxon>Laterata</taxon>
        <taxon>Lacertibaenia</taxon>
        <taxon>Lacertidae</taxon>
        <taxon>Podarcis</taxon>
    </lineage>
</organism>
<dbReference type="EMBL" id="OX395126">
    <property type="protein sequence ID" value="CAI5764770.1"/>
    <property type="molecule type" value="Genomic_DNA"/>
</dbReference>
<accession>A0AA35NX52</accession>
<reference evidence="10" key="1">
    <citation type="submission" date="2022-12" db="EMBL/GenBank/DDBJ databases">
        <authorList>
            <person name="Alioto T."/>
            <person name="Alioto T."/>
            <person name="Gomez Garrido J."/>
        </authorList>
    </citation>
    <scope>NUCLEOTIDE SEQUENCE</scope>
</reference>
<comment type="subcellular location">
    <subcellularLocation>
        <location evidence="1">Mitochondrion outer membrane</location>
        <topology evidence="1">Single-pass membrane protein</topology>
    </subcellularLocation>
</comment>
<dbReference type="PRINTS" id="PR00351">
    <property type="entry name" value="OM20RECEPTOR"/>
</dbReference>
<evidence type="ECO:0000256" key="2">
    <source>
        <dbReference type="ARBA" id="ARBA00005792"/>
    </source>
</evidence>
<dbReference type="PIRSF" id="PIRSF037707">
    <property type="entry name" value="MAS20_rcpt"/>
    <property type="match status" value="1"/>
</dbReference>
<name>A0AA35NX52_9SAUR</name>
<evidence type="ECO:0000313" key="10">
    <source>
        <dbReference type="EMBL" id="CAI5764770.1"/>
    </source>
</evidence>
<dbReference type="GO" id="GO:0016031">
    <property type="term" value="P:tRNA import into mitochondrion"/>
    <property type="evidence" value="ECO:0007669"/>
    <property type="project" value="TreeGrafter"/>
</dbReference>
<evidence type="ECO:0000256" key="6">
    <source>
        <dbReference type="ARBA" id="ARBA00023128"/>
    </source>
</evidence>
<keyword evidence="5" id="KW-1133">Transmembrane helix</keyword>
<dbReference type="Proteomes" id="UP001178461">
    <property type="component" value="Chromosome 1"/>
</dbReference>
<dbReference type="InterPro" id="IPR002056">
    <property type="entry name" value="MAS20"/>
</dbReference>
<keyword evidence="3" id="KW-0812">Transmembrane</keyword>
<dbReference type="Pfam" id="PF02064">
    <property type="entry name" value="MAS20"/>
    <property type="match status" value="1"/>
</dbReference>
<dbReference type="FunFam" id="1.20.960.10:FF:000003">
    <property type="entry name" value="Translocase of outer mitochondrial membrane 20 like"/>
    <property type="match status" value="1"/>
</dbReference>
<dbReference type="InterPro" id="IPR022422">
    <property type="entry name" value="MAS20_rcpt_metazoan"/>
</dbReference>
<proteinExistence type="inferred from homology"/>
<dbReference type="PANTHER" id="PTHR12430">
    <property type="entry name" value="MITOCHONDRIAL IMPORT RECEPTOR SUBUNIT TOM20"/>
    <property type="match status" value="1"/>
</dbReference>